<keyword evidence="2" id="KW-1133">Transmembrane helix</keyword>
<name>A4A9W1_9GAMM</name>
<comment type="caution">
    <text evidence="5">The sequence shown here is derived from an EMBL/GenBank/DDBJ whole genome shotgun (WGS) entry which is preliminary data.</text>
</comment>
<dbReference type="Pfam" id="PF01345">
    <property type="entry name" value="DUF11"/>
    <property type="match status" value="3"/>
</dbReference>
<proteinExistence type="predicted"/>
<dbReference type="InterPro" id="IPR001434">
    <property type="entry name" value="OmcB-like_DUF11"/>
</dbReference>
<sequence>MKRFKAPRISHTVLAQVCIALLLGFSALHASAQIPTIAVQGLPTQPLLGESFCADVNFTNSDSTTGFGPYLKLVIDEGISGLSADFVDIAPQLTQIGTFDASGTLLDPITGATITGNPGGMAWIVRYPVGSVDQGQPGLVMTLCATLDPGSDIGVDKPFDITPGFEFGDTTTGTNGPIEGALFDSEVTPTLARVTKGNSALESERPPGPSNEFSYTWTVDISDGVSLDNVVLTDSLPPEIQWAGPVTISAPLGTGCAVAAPYDPLNPPLPGATITVNCTAVLGATSTSDVTVTVPVYITDVLDETLANDELAITNTVDFSYEYLGVADSDTASSTVTAKNVAVQKSVSGTGLPGGVLTYAFNFQITDYPDTPGAGASTITLTDTLADGLSFDGTVALVIDTSVVPITATAMPGGAPGETDLLWDVTAAVGGPINNGARGSLTFEATILNNYSDGSPVLASDGFDNDVTLDYGLTAGGGGSDGSAITAPVEPNVPSKTIFSPNPLPSAVEPGEAVVFELTLSIPAGNTANVVFVDFLPRPVFDVADFNPATDIQVLTPFSALSPTITTDTSNNSIRMEFGDVATVIATSLRVRLTARVVGTPFADSLFLTNLLQTSYDTTDGRTITELKAAGLTVGAPSLTITKGVIAAANPNATIIPAPPGNPSTALANSDVNGVDAFDEITYLVTVENTGSTPAYTVTIDDPGVADLSCNEPSPGDIENGNGTPLSFTGTLASGIVLDNRLAENDGSEGAPFGADTALLTLRCELGSAVEPAQTIVNTAGVTWTSTPDPSTPFTRIEESASAAINVPSLTKVVTDIAPGYSSGAREAHIGELVTYELVVTVPEGTSSSVRVEDLLPNGMAFADVVSVTPSSADISTSEGSFADVLGNAGFNSQGGGATAEDRRLVFGPGNNDSGFGNITNSNSDNSVDETITITYRAKVLNASVNTSGARKRNRARWLWQTSGEPRRNVEVRARPVEIVESRLQLAKFFTPDAGDNSTPPLVTLTLNHASGTTADAFDVVLSDVLPVDMRVDGPIDDSLCANLPDSITITNAPASDEIQANWASFPQGASCTLRFQTQFIVNPLAGIQLENCAESLWESLRDADQPVLPNPPNNALGAERTGNDADPGEQNNYRLESCDIFSVFGVGIEKRVESTDQSHTDSIPGTPPGAESLTIGETVTFEIVVTIPDANIPDLEITDLLPVTDNVLELISATTTSVGADLTPLRPNPTAVITDRDSNGVNDRAVLNYGPVTQAADGVTDDRDRIRIEVVAKVKEQLVNQNNDSTSNGVLARFLPSITASDNAPLEIVEPLLSISKTADTGQAEAGDIVTYLLRIEHSAASRIDAKDLALSDLIPSQLSVLPADVGLGAVCDVSPDTGPTLTAGEITATWTTFPLGAVCEIEFAATVDVSAVIGQSIVNEAEINWTSLDTQGDADDRLYDLKDQWTLNISEPGISKAITAIDIGDFVLGAPSQELTIGETVTFTIDADFPDGTTEQAFVSDRMPSTDVAFEIVRAEVIAIGADLSLSSGVLVGDTALDCSPAAPQTCAEWILGDVVNLPDSRPDPDINDRISFEIDAIVLDDAANSGATGEDNNLQNRAQLRSNTINVVASANFDLVEPLLQITKLTENGTLPAIVVAGERKPFTLEINHLPASTATAFTVRVTDTLNADMLWVDDSTVSSNCPGLTIVSSPAPLTNGTVEFAFDSLSVADSACNINYEVQAVGAGFPVPDRFPNVATIAWESAPGSAETRSGSGSDDNFLVSLSTAAVSKVVSGTSVPGTGNDRGDPLLEDLTIGEQLRYEIVASFSEGQQSSVVLTDTLQADDPAGPILELVSGNVISIGGNVTTSLPGTPVVVGNTITIDYGTVDNVADMVLDEKDTIVYELIARVVDVPNNVAGITLTNTVELDFAGALLPEISSAVVDVVEPALGATKRFTDLTEGVATIELTVTNSGTSDAYELIVTDEFDATFWVPGTLSQVTLPPGFTLRGASAAGTTTVTLETEGNPAKPEEVLAPGETLTVVFTMELVNGGIVGVSQIDNTADVEATSLPGVDAAERTYTASAADSLLFPDLVLEKTWAGPNSPAEPGDTLTYTLTLENTGLAAATTIVITDTPDTIGAFQAGSVSASGAGVVETGNTPGDSDIRVSYASLAAGATATITYEVEIPLPYPDGQTSPEELTNQAAADSKEQQGIVSDDPTTATPDDATVVPIVADPIMTVVKNDQVLLTAPGAVIEYLITYGNVGNQDATGVVITETVPANTVYTAANSTPGWSCADGSGPGTTCEFTVGAVTLGSGDVTFAVVVDTPLPPATTEIVNAVSITDDGLEFDPGAPVIPSTDADTETTPIGGAFPQLRIEKDDGGIGVTPGQRYSYLIDYTNIGNQGATGVVITETVPDDVAFSAAASLPTRWSCPNGSPPGTVCSITVPLLLASQSDQVRFGLDVNFPAAAGRELIINTVEITDDGNNSLAPSTDSDADNTPLIAVPDIYVTKQTDAGIVRVGDNIIYTAVYGNQGNQNATGVVVREAVPEGATFNAANSAPTPWSCADGDPAGTICEYQGGAVNVGFMETLLFSIDVVDTPRDRQILNIIEANDDLTNGPDPVPANNIDRVINMFPALSVDTMSRGALMVMALLLLAMARRHQRRQG</sequence>
<feature type="domain" description="DUF11" evidence="4">
    <location>
        <begin position="2231"/>
        <end position="2331"/>
    </location>
</feature>
<keyword evidence="2" id="KW-0812">Transmembrane</keyword>
<feature type="domain" description="DUF11" evidence="4">
    <location>
        <begin position="2488"/>
        <end position="2611"/>
    </location>
</feature>
<feature type="region of interest" description="Disordered" evidence="1">
    <location>
        <begin position="2171"/>
        <end position="2205"/>
    </location>
</feature>
<dbReference type="InterPro" id="IPR047589">
    <property type="entry name" value="DUF11_rpt"/>
</dbReference>
<evidence type="ECO:0000259" key="4">
    <source>
        <dbReference type="Pfam" id="PF01345"/>
    </source>
</evidence>
<feature type="chain" id="PRO_5002665608" evidence="3">
    <location>
        <begin position="33"/>
        <end position="2648"/>
    </location>
</feature>
<keyword evidence="3" id="KW-0732">Signal</keyword>
<reference evidence="5 6" key="2">
    <citation type="journal article" date="2009" name="PLoS ONE">
        <title>The photosynthetic apparatus and its regulation in the aerobic gammaproteobacterium Congregibacter litoralis gen. nov., sp. nov.</title>
        <authorList>
            <person name="Spring S."/>
            <person name="Lunsdorf H."/>
            <person name="Fuchs B.M."/>
            <person name="Tindall B.J."/>
        </authorList>
    </citation>
    <scope>NUCLEOTIDE SEQUENCE [LARGE SCALE GENOMIC DNA]</scope>
    <source>
        <strain evidence="5">KT71</strain>
    </source>
</reference>
<evidence type="ECO:0000313" key="6">
    <source>
        <dbReference type="Proteomes" id="UP000019205"/>
    </source>
</evidence>
<dbReference type="PANTHER" id="PTHR34819">
    <property type="entry name" value="LARGE CYSTEINE-RICH PERIPLASMIC PROTEIN OMCB"/>
    <property type="match status" value="1"/>
</dbReference>
<evidence type="ECO:0000256" key="2">
    <source>
        <dbReference type="SAM" id="Phobius"/>
    </source>
</evidence>
<dbReference type="InterPro" id="IPR051172">
    <property type="entry name" value="Chlamydia_OmcB"/>
</dbReference>
<dbReference type="EMBL" id="AAOA02000004">
    <property type="protein sequence ID" value="EAQ97278.2"/>
    <property type="molecule type" value="Genomic_DNA"/>
</dbReference>
<dbReference type="OrthoDB" id="6057062at2"/>
<protein>
    <submittedName>
        <fullName evidence="5">Conserved repeat protein domain protein</fullName>
    </submittedName>
</protein>
<feature type="region of interest" description="Disordered" evidence="1">
    <location>
        <begin position="1104"/>
        <end position="1133"/>
    </location>
</feature>
<dbReference type="RefSeq" id="WP_023660295.1">
    <property type="nucleotide sequence ID" value="NZ_CM002299.1"/>
</dbReference>
<dbReference type="STRING" id="314285.KT71_07859"/>
<organism evidence="5 6">
    <name type="scientific">Congregibacter litoralis KT71</name>
    <dbReference type="NCBI Taxonomy" id="314285"/>
    <lineage>
        <taxon>Bacteria</taxon>
        <taxon>Pseudomonadati</taxon>
        <taxon>Pseudomonadota</taxon>
        <taxon>Gammaproteobacteria</taxon>
        <taxon>Cellvibrionales</taxon>
        <taxon>Halieaceae</taxon>
        <taxon>Congregibacter</taxon>
    </lineage>
</organism>
<evidence type="ECO:0000313" key="5">
    <source>
        <dbReference type="EMBL" id="EAQ97278.2"/>
    </source>
</evidence>
<dbReference type="Proteomes" id="UP000019205">
    <property type="component" value="Chromosome"/>
</dbReference>
<dbReference type="HOGENOM" id="CLU_227624_0_0_6"/>
<gene>
    <name evidence="5" type="ORF">KT71_07859</name>
</gene>
<dbReference type="Gene3D" id="2.60.40.740">
    <property type="match status" value="1"/>
</dbReference>
<keyword evidence="6" id="KW-1185">Reference proteome</keyword>
<dbReference type="NCBIfam" id="TIGR01451">
    <property type="entry name" value="B_ant_repeat"/>
    <property type="match status" value="3"/>
</dbReference>
<evidence type="ECO:0000256" key="3">
    <source>
        <dbReference type="SAM" id="SignalP"/>
    </source>
</evidence>
<feature type="domain" description="DUF11" evidence="4">
    <location>
        <begin position="2073"/>
        <end position="2202"/>
    </location>
</feature>
<dbReference type="PANTHER" id="PTHR34819:SF3">
    <property type="entry name" value="CELL SURFACE PROTEIN"/>
    <property type="match status" value="1"/>
</dbReference>
<reference evidence="5 6" key="1">
    <citation type="journal article" date="2007" name="Proc. Natl. Acad. Sci. U.S.A.">
        <title>Characterization of a marine gammaproteobacterium capable of aerobic anoxygenic photosynthesis.</title>
        <authorList>
            <person name="Fuchs B.M."/>
            <person name="Spring S."/>
            <person name="Teeling H."/>
            <person name="Quast C."/>
            <person name="Wulf J."/>
            <person name="Schattenhofer M."/>
            <person name="Yan S."/>
            <person name="Ferriera S."/>
            <person name="Johnson J."/>
            <person name="Glockner F.O."/>
            <person name="Amann R."/>
        </authorList>
    </citation>
    <scope>NUCLEOTIDE SEQUENCE [LARGE SCALE GENOMIC DNA]</scope>
    <source>
        <strain evidence="5">KT71</strain>
    </source>
</reference>
<accession>A4A9W1</accession>
<feature type="transmembrane region" description="Helical" evidence="2">
    <location>
        <begin position="2623"/>
        <end position="2640"/>
    </location>
</feature>
<feature type="signal peptide" evidence="3">
    <location>
        <begin position="1"/>
        <end position="32"/>
    </location>
</feature>
<dbReference type="Gene3D" id="2.60.40.10">
    <property type="entry name" value="Immunoglobulins"/>
    <property type="match status" value="1"/>
</dbReference>
<keyword evidence="2" id="KW-0472">Membrane</keyword>
<evidence type="ECO:0000256" key="1">
    <source>
        <dbReference type="SAM" id="MobiDB-lite"/>
    </source>
</evidence>
<dbReference type="eggNOG" id="COG1361">
    <property type="taxonomic scope" value="Bacteria"/>
</dbReference>
<feature type="compositionally biased region" description="Polar residues" evidence="1">
    <location>
        <begin position="2174"/>
        <end position="2186"/>
    </location>
</feature>
<dbReference type="InterPro" id="IPR013783">
    <property type="entry name" value="Ig-like_fold"/>
</dbReference>